<evidence type="ECO:0000313" key="1">
    <source>
        <dbReference type="EMBL" id="KZN58832.1"/>
    </source>
</evidence>
<dbReference type="AlphaFoldDB" id="A0A167I319"/>
<dbReference type="PATRIC" id="fig|1365253.3.peg.35"/>
<proteinExistence type="predicted"/>
<organism evidence="1 2">
    <name type="scientific">Pseudoalteromonas luteoviolacea NCIMB 1942</name>
    <dbReference type="NCBI Taxonomy" id="1365253"/>
    <lineage>
        <taxon>Bacteria</taxon>
        <taxon>Pseudomonadati</taxon>
        <taxon>Pseudomonadota</taxon>
        <taxon>Gammaproteobacteria</taxon>
        <taxon>Alteromonadales</taxon>
        <taxon>Pseudoalteromonadaceae</taxon>
        <taxon>Pseudoalteromonas</taxon>
    </lineage>
</organism>
<accession>A0A167I319</accession>
<protein>
    <submittedName>
        <fullName evidence="1">Uncharacterized protein</fullName>
    </submittedName>
</protein>
<sequence>MDRTYIFKLSGVRKAHLWTEEIKRGFASNQGQKRLAATKCLIPSTKVRFKYGSTAMVCCRNSLGKTKQEMVGAQKLLKNIIRADNQQLWFLLASKKDLKGGVWRCQRNE</sequence>
<name>A0A167I319_9GAMM</name>
<comment type="caution">
    <text evidence="1">The sequence shown here is derived from an EMBL/GenBank/DDBJ whole genome shotgun (WGS) entry which is preliminary data.</text>
</comment>
<dbReference type="Proteomes" id="UP000076587">
    <property type="component" value="Unassembled WGS sequence"/>
</dbReference>
<dbReference type="EMBL" id="AUXT01000001">
    <property type="protein sequence ID" value="KZN58832.1"/>
    <property type="molecule type" value="Genomic_DNA"/>
</dbReference>
<gene>
    <name evidence="1" type="ORF">N482_00160</name>
</gene>
<evidence type="ECO:0000313" key="2">
    <source>
        <dbReference type="Proteomes" id="UP000076587"/>
    </source>
</evidence>
<reference evidence="1 2" key="1">
    <citation type="submission" date="2013-07" db="EMBL/GenBank/DDBJ databases">
        <title>Comparative Genomic and Metabolomic Analysis of Twelve Strains of Pseudoalteromonas luteoviolacea.</title>
        <authorList>
            <person name="Vynne N.G."/>
            <person name="Mansson M."/>
            <person name="Gram L."/>
        </authorList>
    </citation>
    <scope>NUCLEOTIDE SEQUENCE [LARGE SCALE GENOMIC DNA]</scope>
    <source>
        <strain evidence="1 2">NCIMB 1942</strain>
    </source>
</reference>